<dbReference type="InterPro" id="IPR024079">
    <property type="entry name" value="MetalloPept_cat_dom_sf"/>
</dbReference>
<dbReference type="InterPro" id="IPR018497">
    <property type="entry name" value="Peptidase_M13_C"/>
</dbReference>
<evidence type="ECO:0000259" key="8">
    <source>
        <dbReference type="Pfam" id="PF01431"/>
    </source>
</evidence>
<dbReference type="InterPro" id="IPR008753">
    <property type="entry name" value="Peptidase_M13_N"/>
</dbReference>
<comment type="cofactor">
    <cofactor evidence="1">
        <name>Zn(2+)</name>
        <dbReference type="ChEBI" id="CHEBI:29105"/>
    </cofactor>
</comment>
<dbReference type="AlphaFoldDB" id="A0A4W3GW79"/>
<feature type="domain" description="Peptidase M13 N-terminal" evidence="9">
    <location>
        <begin position="75"/>
        <end position="117"/>
    </location>
</feature>
<dbReference type="GO" id="GO:0016485">
    <property type="term" value="P:protein processing"/>
    <property type="evidence" value="ECO:0007669"/>
    <property type="project" value="TreeGrafter"/>
</dbReference>
<keyword evidence="4" id="KW-0378">Hydrolase</keyword>
<dbReference type="Gene3D" id="1.10.1380.10">
    <property type="entry name" value="Neutral endopeptidase , domain2"/>
    <property type="match status" value="2"/>
</dbReference>
<feature type="domain" description="Peptidase M13 C-terminal" evidence="8">
    <location>
        <begin position="482"/>
        <end position="678"/>
    </location>
</feature>
<evidence type="ECO:0000256" key="3">
    <source>
        <dbReference type="ARBA" id="ARBA00022723"/>
    </source>
</evidence>
<dbReference type="Gene3D" id="3.40.390.10">
    <property type="entry name" value="Collagenase (Catalytic Domain)"/>
    <property type="match status" value="3"/>
</dbReference>
<dbReference type="SUPFAM" id="SSF55486">
    <property type="entry name" value="Metalloproteases ('zincins'), catalytic domain"/>
    <property type="match status" value="1"/>
</dbReference>
<proteinExistence type="predicted"/>
<evidence type="ECO:0000256" key="5">
    <source>
        <dbReference type="ARBA" id="ARBA00022833"/>
    </source>
</evidence>
<evidence type="ECO:0000256" key="6">
    <source>
        <dbReference type="ARBA" id="ARBA00023049"/>
    </source>
</evidence>
<evidence type="ECO:0000259" key="9">
    <source>
        <dbReference type="Pfam" id="PF05649"/>
    </source>
</evidence>
<keyword evidence="7" id="KW-1133">Transmembrane helix</keyword>
<feature type="transmembrane region" description="Helical" evidence="7">
    <location>
        <begin position="27"/>
        <end position="47"/>
    </location>
</feature>
<dbReference type="GO" id="GO:0046872">
    <property type="term" value="F:metal ion binding"/>
    <property type="evidence" value="ECO:0007669"/>
    <property type="project" value="UniProtKB-KW"/>
</dbReference>
<dbReference type="GeneTree" id="ENSGT00940000157799"/>
<dbReference type="Pfam" id="PF05649">
    <property type="entry name" value="Peptidase_M13_N"/>
    <property type="match status" value="2"/>
</dbReference>
<sequence>MGKSESQMDIVEKSTKSVKRSWTPLEIGLAVLLALMTCAVVAMVVLYSTEKVCTTQGCITAAARIIQNMDSSAQPCEDFYRYACGGWLNRNIIPETSSRYSIFDILRDELEIILKGNRSTASRPKHYAEWSLERILPRMNADYNKRILVDMFVWTDDMDSSRYTIYVDQALLGMPSRDFYFGGGNNKKVRDAYLQFMILIAKMIREDRNLTKNDIFVQEEMAKVLEFEIEIANATAPQEERHDITQMYNKMTLSQLQEKFDLNGFNWTQFIQGIMSSVDIEVYPEEEVVVYAPRYLQKLEYILPKYSKSTIQNYLIWRLVIERVSNLSSRFKDARANYRKALFGTTVEEAHWRECTSYINSNMESAVGALYVKETFVGDSKRMVKDLIDKIREVFIEALDELQWMDETSKEKAREKALAINEQIGYPDYVLEEGNPRLDQEYAHLDFNENTYFENVLDNLKANAQKNLKKLGGVIFALFLSVFPAGILQPPFFSKHQLQTLNFGGIGMVIGHEITHGFDDNGRNFDKDGNMLDWWSNFSATHFKDQSRCMIHQYGNYTWDLAGGQNVNTGITTLGENIADNGGVRQAYKAYLKWMEKEQEEMKLPGLDLTHDQLFFLNFAQVWCGSYRPEYASQSIKTDTHSPLKYRVMGSLQNFDAFAEAFQCKKGNLMHPTQKCRVW</sequence>
<dbReference type="Proteomes" id="UP000314986">
    <property type="component" value="Unassembled WGS sequence"/>
</dbReference>
<feature type="transmembrane region" description="Helical" evidence="7">
    <location>
        <begin position="471"/>
        <end position="493"/>
    </location>
</feature>
<keyword evidence="7" id="KW-0812">Transmembrane</keyword>
<dbReference type="InterPro" id="IPR000718">
    <property type="entry name" value="Peptidase_M13"/>
</dbReference>
<evidence type="ECO:0000256" key="1">
    <source>
        <dbReference type="ARBA" id="ARBA00001947"/>
    </source>
</evidence>
<evidence type="ECO:0000256" key="7">
    <source>
        <dbReference type="SAM" id="Phobius"/>
    </source>
</evidence>
<evidence type="ECO:0000313" key="11">
    <source>
        <dbReference type="Proteomes" id="UP000314986"/>
    </source>
</evidence>
<dbReference type="PANTHER" id="PTHR11733">
    <property type="entry name" value="ZINC METALLOPROTEASE FAMILY M13 NEPRILYSIN-RELATED"/>
    <property type="match status" value="1"/>
</dbReference>
<dbReference type="CDD" id="cd08662">
    <property type="entry name" value="M13"/>
    <property type="match status" value="1"/>
</dbReference>
<dbReference type="PANTHER" id="PTHR11733:SF141">
    <property type="entry name" value="MEMBRANE METALLO-ENDOPEPTIDASE-LIKE 1"/>
    <property type="match status" value="1"/>
</dbReference>
<keyword evidence="3" id="KW-0479">Metal-binding</keyword>
<evidence type="ECO:0000256" key="4">
    <source>
        <dbReference type="ARBA" id="ARBA00022801"/>
    </source>
</evidence>
<accession>A0A4W3GW79</accession>
<reference evidence="11" key="2">
    <citation type="journal article" date="2007" name="PLoS Biol.">
        <title>Survey sequencing and comparative analysis of the elephant shark (Callorhinchus milii) genome.</title>
        <authorList>
            <person name="Venkatesh B."/>
            <person name="Kirkness E.F."/>
            <person name="Loh Y.H."/>
            <person name="Halpern A.L."/>
            <person name="Lee A.P."/>
            <person name="Johnson J."/>
            <person name="Dandona N."/>
            <person name="Viswanathan L.D."/>
            <person name="Tay A."/>
            <person name="Venter J.C."/>
            <person name="Strausberg R.L."/>
            <person name="Brenner S."/>
        </authorList>
    </citation>
    <scope>NUCLEOTIDE SEQUENCE [LARGE SCALE GENOMIC DNA]</scope>
</reference>
<keyword evidence="2" id="KW-0645">Protease</keyword>
<dbReference type="PROSITE" id="PS51885">
    <property type="entry name" value="NEPRILYSIN"/>
    <property type="match status" value="1"/>
</dbReference>
<feature type="domain" description="Peptidase M13 N-terminal" evidence="9">
    <location>
        <begin position="129"/>
        <end position="427"/>
    </location>
</feature>
<dbReference type="InterPro" id="IPR042089">
    <property type="entry name" value="Peptidase_M13_dom_2"/>
</dbReference>
<reference evidence="11" key="1">
    <citation type="journal article" date="2006" name="Science">
        <title>Ancient noncoding elements conserved in the human genome.</title>
        <authorList>
            <person name="Venkatesh B."/>
            <person name="Kirkness E.F."/>
            <person name="Loh Y.H."/>
            <person name="Halpern A.L."/>
            <person name="Lee A.P."/>
            <person name="Johnson J."/>
            <person name="Dandona N."/>
            <person name="Viswanathan L.D."/>
            <person name="Tay A."/>
            <person name="Venter J.C."/>
            <person name="Strausberg R.L."/>
            <person name="Brenner S."/>
        </authorList>
    </citation>
    <scope>NUCLEOTIDE SEQUENCE [LARGE SCALE GENOMIC DNA]</scope>
</reference>
<evidence type="ECO:0000313" key="10">
    <source>
        <dbReference type="Ensembl" id="ENSCMIP00000007250.1"/>
    </source>
</evidence>
<dbReference type="GO" id="GO:0004222">
    <property type="term" value="F:metalloendopeptidase activity"/>
    <property type="evidence" value="ECO:0007669"/>
    <property type="project" value="InterPro"/>
</dbReference>
<dbReference type="Pfam" id="PF01431">
    <property type="entry name" value="Peptidase_M13"/>
    <property type="match status" value="1"/>
</dbReference>
<reference evidence="11" key="3">
    <citation type="journal article" date="2014" name="Nature">
        <title>Elephant shark genome provides unique insights into gnathostome evolution.</title>
        <authorList>
            <consortium name="International Elephant Shark Genome Sequencing Consortium"/>
            <person name="Venkatesh B."/>
            <person name="Lee A.P."/>
            <person name="Ravi V."/>
            <person name="Maurya A.K."/>
            <person name="Lian M.M."/>
            <person name="Swann J.B."/>
            <person name="Ohta Y."/>
            <person name="Flajnik M.F."/>
            <person name="Sutoh Y."/>
            <person name="Kasahara M."/>
            <person name="Hoon S."/>
            <person name="Gangu V."/>
            <person name="Roy S.W."/>
            <person name="Irimia M."/>
            <person name="Korzh V."/>
            <person name="Kondrychyn I."/>
            <person name="Lim Z.W."/>
            <person name="Tay B.H."/>
            <person name="Tohari S."/>
            <person name="Kong K.W."/>
            <person name="Ho S."/>
            <person name="Lorente-Galdos B."/>
            <person name="Quilez J."/>
            <person name="Marques-Bonet T."/>
            <person name="Raney B.J."/>
            <person name="Ingham P.W."/>
            <person name="Tay A."/>
            <person name="Hillier L.W."/>
            <person name="Minx P."/>
            <person name="Boehm T."/>
            <person name="Wilson R.K."/>
            <person name="Brenner S."/>
            <person name="Warren W.C."/>
        </authorList>
    </citation>
    <scope>NUCLEOTIDE SEQUENCE [LARGE SCALE GENOMIC DNA]</scope>
</reference>
<reference evidence="10" key="4">
    <citation type="submission" date="2025-08" db="UniProtKB">
        <authorList>
            <consortium name="Ensembl"/>
        </authorList>
    </citation>
    <scope>IDENTIFICATION</scope>
</reference>
<name>A0A4W3GW79_CALMI</name>
<reference evidence="10" key="5">
    <citation type="submission" date="2025-09" db="UniProtKB">
        <authorList>
            <consortium name="Ensembl"/>
        </authorList>
    </citation>
    <scope>IDENTIFICATION</scope>
</reference>
<dbReference type="GO" id="GO:0005886">
    <property type="term" value="C:plasma membrane"/>
    <property type="evidence" value="ECO:0007669"/>
    <property type="project" value="TreeGrafter"/>
</dbReference>
<dbReference type="PRINTS" id="PR00786">
    <property type="entry name" value="NEPRILYSIN"/>
</dbReference>
<keyword evidence="6" id="KW-0482">Metalloprotease</keyword>
<organism evidence="10 11">
    <name type="scientific">Callorhinchus milii</name>
    <name type="common">Ghost shark</name>
    <dbReference type="NCBI Taxonomy" id="7868"/>
    <lineage>
        <taxon>Eukaryota</taxon>
        <taxon>Metazoa</taxon>
        <taxon>Chordata</taxon>
        <taxon>Craniata</taxon>
        <taxon>Vertebrata</taxon>
        <taxon>Chondrichthyes</taxon>
        <taxon>Holocephali</taxon>
        <taxon>Chimaeriformes</taxon>
        <taxon>Callorhinchidae</taxon>
        <taxon>Callorhinchus</taxon>
    </lineage>
</organism>
<keyword evidence="7" id="KW-0472">Membrane</keyword>
<dbReference type="Ensembl" id="ENSCMIT00000007474.1">
    <property type="protein sequence ID" value="ENSCMIP00000007250.1"/>
    <property type="gene ID" value="ENSCMIG00000003990.1"/>
</dbReference>
<keyword evidence="11" id="KW-1185">Reference proteome</keyword>
<protein>
    <submittedName>
        <fullName evidence="10">Membrane metalloendopeptidase like 1</fullName>
    </submittedName>
</protein>
<gene>
    <name evidence="10" type="primary">mmel1</name>
</gene>
<keyword evidence="5" id="KW-0862">Zinc</keyword>
<evidence type="ECO:0000256" key="2">
    <source>
        <dbReference type="ARBA" id="ARBA00022670"/>
    </source>
</evidence>